<dbReference type="PANTHER" id="PTHR15288">
    <property type="entry name" value="DENN DOMAIN-CONTAINING PROTEIN 2"/>
    <property type="match status" value="1"/>
</dbReference>
<dbReference type="PANTHER" id="PTHR15288:SF0">
    <property type="entry name" value="UDENN DOMAIN-CONTAINING PROTEIN"/>
    <property type="match status" value="1"/>
</dbReference>
<keyword evidence="4" id="KW-1185">Reference proteome</keyword>
<sequence length="868" mass="97074">MEEKVLEAGGDHDPPPSASTSSSSSSASHEEEPSNDNDVARSAALESTDVAGSVDSTGVAGSVDSGTPSKQPRGPESPMMARIASIKQQARHMRSESFQKWRRQMQRWRWGPAGGGGAGSNGNREQVSRATVNFEAMANQKRMWYQMYSKSRTHRQLKESTSLFEHFFVVGLHSFANFEAIEDAFAKQKAWESGVVKSDVLDLRNIQFNGSIPTLEPQILFKYPPGKNVGMRENDIPSFCFPEGVKARLVERTPSMSDLNEIVFGQEHLSRDDLCFIFQMKVSDNATMYGVCLHVQEIVQRVPGILGSVSPPTRNSHKLSRFLVSAPRCYCLLTRLPFFELHFEMLNRFTSLLKMCTIFIHHICDLMCIFVYSIIAQERLDRITQFVSEVNIADAVPHSIKDSNHSENLNSPQRLSYSEMMEYAIPVDSVSGLIYSPNHLSGKDTSPFVAKVLEPQSPESFSTSEASEASNVKELDKETRPQYDDYASETSESRTDSFERISGAFENSHTSPEVTSAYNSTRIKSMERVESLESLHSLSRGTGSDDDEDDLISDEKIMGWAKANNNESLQIVCGYHSLPIPPRGGEIVFHPLEHLQPIKYCRPELSQLGLDNGQHSLLDKNEVYSRLAAAEEAFALSIWTTATVCRVLSLETVLSLFAGALLEKQLVVMCPNLGVLTAVVLSVIPMIRPFEWQSLLLPVLPNKMLDLLDAPVPYIVGVQQKSSDLKVKTANVIRIDVLKNQVKACSFPQLPRYKELVAELSPIYARLACENTVAQRHLVYRCNEMQAEAAEQFLGVMRHYLESLCSEMRSHTITNVQSTNDRVSLLLKDSFVDSFPVKDRSFIKLFIDTQLFSVLSDSRLALYEAEQA</sequence>
<feature type="compositionally biased region" description="Basic and acidic residues" evidence="1">
    <location>
        <begin position="471"/>
        <end position="483"/>
    </location>
</feature>
<dbReference type="InterPro" id="IPR043153">
    <property type="entry name" value="DENN_C"/>
</dbReference>
<feature type="region of interest" description="Disordered" evidence="1">
    <location>
        <begin position="456"/>
        <end position="497"/>
    </location>
</feature>
<organism evidence="3 4">
    <name type="scientific">Rhynchospora pubera</name>
    <dbReference type="NCBI Taxonomy" id="906938"/>
    <lineage>
        <taxon>Eukaryota</taxon>
        <taxon>Viridiplantae</taxon>
        <taxon>Streptophyta</taxon>
        <taxon>Embryophyta</taxon>
        <taxon>Tracheophyta</taxon>
        <taxon>Spermatophyta</taxon>
        <taxon>Magnoliopsida</taxon>
        <taxon>Liliopsida</taxon>
        <taxon>Poales</taxon>
        <taxon>Cyperaceae</taxon>
        <taxon>Cyperoideae</taxon>
        <taxon>Rhynchosporeae</taxon>
        <taxon>Rhynchospora</taxon>
    </lineage>
</organism>
<dbReference type="InterPro" id="IPR037516">
    <property type="entry name" value="Tripartite_DENN"/>
</dbReference>
<dbReference type="Proteomes" id="UP001140206">
    <property type="component" value="Chromosome 3"/>
</dbReference>
<dbReference type="Pfam" id="PF02141">
    <property type="entry name" value="DENN"/>
    <property type="match status" value="1"/>
</dbReference>
<feature type="compositionally biased region" description="Basic and acidic residues" evidence="1">
    <location>
        <begin position="1"/>
        <end position="14"/>
    </location>
</feature>
<dbReference type="EMBL" id="JAMFTS010000003">
    <property type="protein sequence ID" value="KAJ4777569.1"/>
    <property type="molecule type" value="Genomic_DNA"/>
</dbReference>
<proteinExistence type="predicted"/>
<reference evidence="3" key="1">
    <citation type="submission" date="2022-08" db="EMBL/GenBank/DDBJ databases">
        <authorList>
            <person name="Marques A."/>
        </authorList>
    </citation>
    <scope>NUCLEOTIDE SEQUENCE</scope>
    <source>
        <strain evidence="3">RhyPub2mFocal</strain>
        <tissue evidence="3">Leaves</tissue>
    </source>
</reference>
<evidence type="ECO:0000313" key="3">
    <source>
        <dbReference type="EMBL" id="KAJ4777569.1"/>
    </source>
</evidence>
<dbReference type="Gene3D" id="3.30.450.200">
    <property type="match status" value="1"/>
</dbReference>
<dbReference type="InterPro" id="IPR005113">
    <property type="entry name" value="uDENN_dom"/>
</dbReference>
<feature type="compositionally biased region" description="Low complexity" evidence="1">
    <location>
        <begin position="457"/>
        <end position="470"/>
    </location>
</feature>
<gene>
    <name evidence="3" type="ORF">LUZ62_061826</name>
</gene>
<dbReference type="InterPro" id="IPR001194">
    <property type="entry name" value="cDENN_dom"/>
</dbReference>
<feature type="compositionally biased region" description="Low complexity" evidence="1">
    <location>
        <begin position="18"/>
        <end position="27"/>
    </location>
</feature>
<name>A0AAV8EA76_9POAL</name>
<dbReference type="PROSITE" id="PS50211">
    <property type="entry name" value="DENN"/>
    <property type="match status" value="1"/>
</dbReference>
<protein>
    <recommendedName>
        <fullName evidence="2">UDENN domain-containing protein</fullName>
    </recommendedName>
</protein>
<accession>A0AAV8EA76</accession>
<evidence type="ECO:0000259" key="2">
    <source>
        <dbReference type="PROSITE" id="PS50211"/>
    </source>
</evidence>
<evidence type="ECO:0000256" key="1">
    <source>
        <dbReference type="SAM" id="MobiDB-lite"/>
    </source>
</evidence>
<dbReference type="SMART" id="SM00799">
    <property type="entry name" value="DENN"/>
    <property type="match status" value="1"/>
</dbReference>
<evidence type="ECO:0000313" key="4">
    <source>
        <dbReference type="Proteomes" id="UP001140206"/>
    </source>
</evidence>
<dbReference type="InterPro" id="IPR051942">
    <property type="entry name" value="DENN_domain_containing_2"/>
</dbReference>
<dbReference type="Pfam" id="PF03456">
    <property type="entry name" value="uDENN"/>
    <property type="match status" value="1"/>
</dbReference>
<feature type="domain" description="UDENN" evidence="2">
    <location>
        <begin position="201"/>
        <end position="868"/>
    </location>
</feature>
<dbReference type="AlphaFoldDB" id="A0AAV8EA76"/>
<feature type="region of interest" description="Disordered" evidence="1">
    <location>
        <begin position="1"/>
        <end position="78"/>
    </location>
</feature>
<comment type="caution">
    <text evidence="3">The sequence shown here is derived from an EMBL/GenBank/DDBJ whole genome shotgun (WGS) entry which is preliminary data.</text>
</comment>
<dbReference type="Gene3D" id="3.40.50.11500">
    <property type="match status" value="1"/>
</dbReference>